<protein>
    <submittedName>
        <fullName evidence="1">NAD(P)-binding domain-containing protein</fullName>
    </submittedName>
</protein>
<dbReference type="EMBL" id="PKPP01004392">
    <property type="protein sequence ID" value="PWA64606.1"/>
    <property type="molecule type" value="Genomic_DNA"/>
</dbReference>
<dbReference type="AlphaFoldDB" id="A0A2U1MTQ9"/>
<dbReference type="PANTHER" id="PTHR47711">
    <property type="entry name" value="PROTEIN PLASTID TRANSCRIPTIONALLY ACTIVE 16, CHLOROPLASTIC"/>
    <property type="match status" value="1"/>
</dbReference>
<sequence length="129" mass="14381">MAQLKRSARQKACCSFKVLNSGFSNIAIFYDTAPPTFTSTNIVLDGISSFFNNLFAKSQWLPFKDFLDGFIEMDLQYTLTAEGSYNFVPTVEGITGEDNHIVAKSQIASLVADVFSNTEVTENKVYYAF</sequence>
<proteinExistence type="predicted"/>
<dbReference type="OrthoDB" id="514963at2759"/>
<keyword evidence="2" id="KW-1185">Reference proteome</keyword>
<evidence type="ECO:0000313" key="1">
    <source>
        <dbReference type="EMBL" id="PWA64606.1"/>
    </source>
</evidence>
<evidence type="ECO:0000313" key="2">
    <source>
        <dbReference type="Proteomes" id="UP000245207"/>
    </source>
</evidence>
<reference evidence="1 2" key="1">
    <citation type="journal article" date="2018" name="Mol. Plant">
        <title>The genome of Artemisia annua provides insight into the evolution of Asteraceae family and artemisinin biosynthesis.</title>
        <authorList>
            <person name="Shen Q."/>
            <person name="Zhang L."/>
            <person name="Liao Z."/>
            <person name="Wang S."/>
            <person name="Yan T."/>
            <person name="Shi P."/>
            <person name="Liu M."/>
            <person name="Fu X."/>
            <person name="Pan Q."/>
            <person name="Wang Y."/>
            <person name="Lv Z."/>
            <person name="Lu X."/>
            <person name="Zhang F."/>
            <person name="Jiang W."/>
            <person name="Ma Y."/>
            <person name="Chen M."/>
            <person name="Hao X."/>
            <person name="Li L."/>
            <person name="Tang Y."/>
            <person name="Lv G."/>
            <person name="Zhou Y."/>
            <person name="Sun X."/>
            <person name="Brodelius P.E."/>
            <person name="Rose J.K.C."/>
            <person name="Tang K."/>
        </authorList>
    </citation>
    <scope>NUCLEOTIDE SEQUENCE [LARGE SCALE GENOMIC DNA]</scope>
    <source>
        <strain evidence="2">cv. Huhao1</strain>
        <tissue evidence="1">Leaf</tissue>
    </source>
</reference>
<dbReference type="Proteomes" id="UP000245207">
    <property type="component" value="Unassembled WGS sequence"/>
</dbReference>
<organism evidence="1 2">
    <name type="scientific">Artemisia annua</name>
    <name type="common">Sweet wormwood</name>
    <dbReference type="NCBI Taxonomy" id="35608"/>
    <lineage>
        <taxon>Eukaryota</taxon>
        <taxon>Viridiplantae</taxon>
        <taxon>Streptophyta</taxon>
        <taxon>Embryophyta</taxon>
        <taxon>Tracheophyta</taxon>
        <taxon>Spermatophyta</taxon>
        <taxon>Magnoliopsida</taxon>
        <taxon>eudicotyledons</taxon>
        <taxon>Gunneridae</taxon>
        <taxon>Pentapetalae</taxon>
        <taxon>asterids</taxon>
        <taxon>campanulids</taxon>
        <taxon>Asterales</taxon>
        <taxon>Asteraceae</taxon>
        <taxon>Asteroideae</taxon>
        <taxon>Anthemideae</taxon>
        <taxon>Artemisiinae</taxon>
        <taxon>Artemisia</taxon>
    </lineage>
</organism>
<dbReference type="STRING" id="35608.A0A2U1MTQ9"/>
<gene>
    <name evidence="1" type="ORF">CTI12_AA340560</name>
</gene>
<dbReference type="PANTHER" id="PTHR47711:SF2">
    <property type="entry name" value="PROTEIN PLASTID TRANSCRIPTIONALLY ACTIVE 16, CHLOROPLASTIC"/>
    <property type="match status" value="1"/>
</dbReference>
<comment type="caution">
    <text evidence="1">The sequence shown here is derived from an EMBL/GenBank/DDBJ whole genome shotgun (WGS) entry which is preliminary data.</text>
</comment>
<accession>A0A2U1MTQ9</accession>
<name>A0A2U1MTQ9_ARTAN</name>